<organism evidence="6">
    <name type="scientific">Streptomyces canus</name>
    <dbReference type="NCBI Taxonomy" id="58343"/>
    <lineage>
        <taxon>Bacteria</taxon>
        <taxon>Bacillati</taxon>
        <taxon>Actinomycetota</taxon>
        <taxon>Actinomycetes</taxon>
        <taxon>Kitasatosporales</taxon>
        <taxon>Streptomycetaceae</taxon>
        <taxon>Streptomyces</taxon>
        <taxon>Streptomyces aurantiacus group</taxon>
    </lineage>
</organism>
<evidence type="ECO:0000313" key="6">
    <source>
        <dbReference type="EMBL" id="ALV86863.1"/>
    </source>
</evidence>
<keyword evidence="2" id="KW-0238">DNA-binding</keyword>
<dbReference type="SUPFAM" id="SSF46785">
    <property type="entry name" value="Winged helix' DNA-binding domain"/>
    <property type="match status" value="1"/>
</dbReference>
<feature type="region of interest" description="Disordered" evidence="4">
    <location>
        <begin position="301"/>
        <end position="321"/>
    </location>
</feature>
<protein>
    <submittedName>
        <fullName evidence="6">Tlo17</fullName>
    </submittedName>
</protein>
<dbReference type="InterPro" id="IPR051011">
    <property type="entry name" value="Metal_resp_trans_reg"/>
</dbReference>
<evidence type="ECO:0000256" key="3">
    <source>
        <dbReference type="ARBA" id="ARBA00023163"/>
    </source>
</evidence>
<evidence type="ECO:0000256" key="1">
    <source>
        <dbReference type="ARBA" id="ARBA00023015"/>
    </source>
</evidence>
<dbReference type="Pfam" id="PF12840">
    <property type="entry name" value="HTH_20"/>
    <property type="match status" value="1"/>
</dbReference>
<dbReference type="EMBL" id="KT881498">
    <property type="protein sequence ID" value="ALV86863.1"/>
    <property type="molecule type" value="Genomic_DNA"/>
</dbReference>
<keyword evidence="3" id="KW-0804">Transcription</keyword>
<dbReference type="InterPro" id="IPR036388">
    <property type="entry name" value="WH-like_DNA-bd_sf"/>
</dbReference>
<dbReference type="SMART" id="SM00418">
    <property type="entry name" value="HTH_ARSR"/>
    <property type="match status" value="1"/>
</dbReference>
<reference evidence="6" key="1">
    <citation type="submission" date="2015-10" db="EMBL/GenBank/DDBJ databases">
        <title>Charting Natural Antibacterials Uncovers an Antibiotic with a New Mode of Action.</title>
        <authorList>
            <person name="Magarvey N.A."/>
        </authorList>
    </citation>
    <scope>NUCLEOTIDE SEQUENCE</scope>
    <source>
        <strain evidence="6">ATCC 12647</strain>
    </source>
</reference>
<gene>
    <name evidence="6" type="primary">tlo17</name>
</gene>
<name>A0A0U3UIP6_9ACTN</name>
<dbReference type="PANTHER" id="PTHR43132">
    <property type="entry name" value="ARSENICAL RESISTANCE OPERON REPRESSOR ARSR-RELATED"/>
    <property type="match status" value="1"/>
</dbReference>
<evidence type="ECO:0000256" key="2">
    <source>
        <dbReference type="ARBA" id="ARBA00023125"/>
    </source>
</evidence>
<dbReference type="InterPro" id="IPR001845">
    <property type="entry name" value="HTH_ArsR_DNA-bd_dom"/>
</dbReference>
<dbReference type="InterPro" id="IPR036390">
    <property type="entry name" value="WH_DNA-bd_sf"/>
</dbReference>
<dbReference type="PANTHER" id="PTHR43132:SF8">
    <property type="entry name" value="HTH-TYPE TRANSCRIPTIONAL REGULATOR KMTR"/>
    <property type="match status" value="1"/>
</dbReference>
<dbReference type="GO" id="GO:0003677">
    <property type="term" value="F:DNA binding"/>
    <property type="evidence" value="ECO:0007669"/>
    <property type="project" value="UniProtKB-KW"/>
</dbReference>
<dbReference type="Gene3D" id="1.10.10.10">
    <property type="entry name" value="Winged helix-like DNA-binding domain superfamily/Winged helix DNA-binding domain"/>
    <property type="match status" value="1"/>
</dbReference>
<proteinExistence type="predicted"/>
<sequence length="321" mass="34489">MQRIHFTAEDLARTRLSPTLGQVAETVFALGLLGRPASAAHLRWRHRLAQHLRQRTALAAMVASPHGRLRAPGDLLCLVDAASDEGDRALRALGLGPDEALAAVRDVWRHALAPYWNRVLNQLEHECNARGRITMTGGVDRLLETLHSKIQWQSPVLEVPGPDRDIHLDGRGLVLVPSLFLVHQPSVLIRSLPEDGGAALVFAVSPDFPQAAGLWDEPDNTGQALGALVGRTRAAALRALTASHTTSELAETLGISSAGASQHTAVLRESGLITTHRNRNTVLHTVTPLGMALLGMRVRESGRTSGNGEQRLAGGFRQPAA</sequence>
<evidence type="ECO:0000256" key="4">
    <source>
        <dbReference type="SAM" id="MobiDB-lite"/>
    </source>
</evidence>
<keyword evidence="1" id="KW-0805">Transcription regulation</keyword>
<dbReference type="InterPro" id="IPR011991">
    <property type="entry name" value="ArsR-like_HTH"/>
</dbReference>
<feature type="domain" description="HTH arsR-type" evidence="5">
    <location>
        <begin position="223"/>
        <end position="298"/>
    </location>
</feature>
<dbReference type="CDD" id="cd00090">
    <property type="entry name" value="HTH_ARSR"/>
    <property type="match status" value="1"/>
</dbReference>
<dbReference type="AlphaFoldDB" id="A0A0U3UIP6"/>
<accession>A0A0U3UIP6</accession>
<dbReference type="GO" id="GO:0003700">
    <property type="term" value="F:DNA-binding transcription factor activity"/>
    <property type="evidence" value="ECO:0007669"/>
    <property type="project" value="InterPro"/>
</dbReference>
<evidence type="ECO:0000259" key="5">
    <source>
        <dbReference type="SMART" id="SM00418"/>
    </source>
</evidence>